<evidence type="ECO:0000313" key="2">
    <source>
        <dbReference type="EMBL" id="NYG97721.1"/>
    </source>
</evidence>
<feature type="signal peptide" evidence="1">
    <location>
        <begin position="1"/>
        <end position="28"/>
    </location>
</feature>
<gene>
    <name evidence="2" type="ORF">BJ979_000347</name>
</gene>
<evidence type="ECO:0000313" key="3">
    <source>
        <dbReference type="Proteomes" id="UP000553888"/>
    </source>
</evidence>
<name>A0A852Y925_9MICO</name>
<feature type="chain" id="PRO_5038438988" evidence="1">
    <location>
        <begin position="29"/>
        <end position="157"/>
    </location>
</feature>
<keyword evidence="3" id="KW-1185">Reference proteome</keyword>
<reference evidence="2 3" key="1">
    <citation type="submission" date="2020-07" db="EMBL/GenBank/DDBJ databases">
        <title>Sequencing the genomes of 1000 actinobacteria strains.</title>
        <authorList>
            <person name="Klenk H.-P."/>
        </authorList>
    </citation>
    <scope>NUCLEOTIDE SEQUENCE [LARGE SCALE GENOMIC DNA]</scope>
    <source>
        <strain evidence="2 3">DSM 23141</strain>
    </source>
</reference>
<dbReference type="EMBL" id="JACBZY010000001">
    <property type="protein sequence ID" value="NYG97721.1"/>
    <property type="molecule type" value="Genomic_DNA"/>
</dbReference>
<accession>A0A852Y925</accession>
<dbReference type="Proteomes" id="UP000553888">
    <property type="component" value="Unassembled WGS sequence"/>
</dbReference>
<protein>
    <submittedName>
        <fullName evidence="2">Uncharacterized protein</fullName>
    </submittedName>
</protein>
<dbReference type="RefSeq" id="WP_179564597.1">
    <property type="nucleotide sequence ID" value="NZ_JACBZY010000001.1"/>
</dbReference>
<dbReference type="AlphaFoldDB" id="A0A852Y925"/>
<keyword evidence="1" id="KW-0732">Signal</keyword>
<proteinExistence type="predicted"/>
<comment type="caution">
    <text evidence="2">The sequence shown here is derived from an EMBL/GenBank/DDBJ whole genome shotgun (WGS) entry which is preliminary data.</text>
</comment>
<sequence length="157" mass="15009">MRPRAARRALPTAALVLALLAVGGAAWAFFTGAGTGSAAASSSTGSAVTLTTATVTTDLLPGGTTALALTAASDGGTARIPSLVLDGAAASAITVDAQHSAACPASWFAYTAQSTGWTVPAAPATLDITLPAALALAADAPSACQGATVTVKLKAGS</sequence>
<evidence type="ECO:0000256" key="1">
    <source>
        <dbReference type="SAM" id="SignalP"/>
    </source>
</evidence>
<organism evidence="2 3">
    <name type="scientific">Schumannella luteola</name>
    <dbReference type="NCBI Taxonomy" id="472059"/>
    <lineage>
        <taxon>Bacteria</taxon>
        <taxon>Bacillati</taxon>
        <taxon>Actinomycetota</taxon>
        <taxon>Actinomycetes</taxon>
        <taxon>Micrococcales</taxon>
        <taxon>Microbacteriaceae</taxon>
        <taxon>Schumannella</taxon>
    </lineage>
</organism>